<evidence type="ECO:0000256" key="8">
    <source>
        <dbReference type="ARBA" id="ARBA00048449"/>
    </source>
</evidence>
<dbReference type="GO" id="GO:0005737">
    <property type="term" value="C:cytoplasm"/>
    <property type="evidence" value="ECO:0007669"/>
    <property type="project" value="UniProtKB-SubCell"/>
</dbReference>
<reference evidence="10 11" key="1">
    <citation type="submission" date="2019-01" db="EMBL/GenBank/DDBJ databases">
        <authorList>
            <person name="Chen W.-M."/>
        </authorList>
    </citation>
    <scope>NUCLEOTIDE SEQUENCE [LARGE SCALE GENOMIC DNA]</scope>
    <source>
        <strain evidence="10 11">KYPC3</strain>
    </source>
</reference>
<keyword evidence="9" id="KW-0963">Cytoplasm</keyword>
<feature type="site" description="Participates in the substrate recognition with KAPA and in a stacking interaction with the adenine ring of SAM" evidence="9">
    <location>
        <position position="16"/>
    </location>
</feature>
<proteinExistence type="inferred from homology"/>
<dbReference type="GO" id="GO:0030170">
    <property type="term" value="F:pyridoxal phosphate binding"/>
    <property type="evidence" value="ECO:0007669"/>
    <property type="project" value="UniProtKB-UniRule"/>
</dbReference>
<dbReference type="EC" id="2.6.1.62" evidence="9"/>
<keyword evidence="5 9" id="KW-0949">S-adenosyl-L-methionine</keyword>
<dbReference type="PROSITE" id="PS00600">
    <property type="entry name" value="AA_TRANSFER_CLASS_3"/>
    <property type="match status" value="1"/>
</dbReference>
<feature type="binding site" evidence="9">
    <location>
        <position position="274"/>
    </location>
    <ligand>
        <name>substrate</name>
    </ligand>
</feature>
<sequence>MAIDLQFDRQHIWHPYTSLKNPLPVYPVTHASGVTLYLEDGRSLIDGTSSWWSAVHGYNHPQLNAAVTEQLSKMSHVMFGGITHQPAVDLAKTLLSLVPASLTKVFFADSGSIAVEVALKMALQFWLAQGNPHKTKILSLAKAYHGDTFAAMAVCDPDDGMHSLFRSQLTPQLFAPAPQSRFDGLWRPEDETSLRWLFTQHHQEIAAMIVEPILQGAGGMRMYHPRYLQLCRELCNEFNVLLICDEIATGFGRTGRLFASEHAAIAPDIMCVGKALSGGYITLAATLCSDQVANGIGGTLMHGPTYMANPLACSVANASLQIIASGQWQTQVSAIEQQLKTELIAAKNLPQVADVRVLGAVAVLEMMDTVDVALCQRLFVDLGVWIRPFGRLLYLMPPFIISPQELRQLTGALLQVAQQPIFTSQPPLPGA</sequence>
<dbReference type="Gene3D" id="3.40.640.10">
    <property type="entry name" value="Type I PLP-dependent aspartate aminotransferase-like (Major domain)"/>
    <property type="match status" value="1"/>
</dbReference>
<feature type="binding site" evidence="9">
    <location>
        <position position="303"/>
    </location>
    <ligand>
        <name>substrate</name>
    </ligand>
</feature>
<dbReference type="InterPro" id="IPR005814">
    <property type="entry name" value="Aminotrans_3"/>
</dbReference>
<dbReference type="GO" id="GO:0004015">
    <property type="term" value="F:adenosylmethionine-8-amino-7-oxononanoate transaminase activity"/>
    <property type="evidence" value="ECO:0007669"/>
    <property type="project" value="UniProtKB-UniRule"/>
</dbReference>
<evidence type="ECO:0000256" key="4">
    <source>
        <dbReference type="ARBA" id="ARBA00022679"/>
    </source>
</evidence>
<feature type="modified residue" description="N6-(pyridoxal phosphate)lysine" evidence="9">
    <location>
        <position position="274"/>
    </location>
</feature>
<comment type="similarity">
    <text evidence="9">Belongs to the class-III pyridoxal-phosphate-dependent aminotransferase family. BioA subfamily.</text>
</comment>
<dbReference type="InterPro" id="IPR015424">
    <property type="entry name" value="PyrdxlP-dep_Trfase"/>
</dbReference>
<dbReference type="CDD" id="cd00610">
    <property type="entry name" value="OAT_like"/>
    <property type="match status" value="1"/>
</dbReference>
<dbReference type="InterPro" id="IPR015422">
    <property type="entry name" value="PyrdxlP-dep_Trfase_small"/>
</dbReference>
<dbReference type="UniPathway" id="UPA00078">
    <property type="reaction ID" value="UER00160"/>
</dbReference>
<keyword evidence="7 9" id="KW-0663">Pyridoxal phosphate</keyword>
<dbReference type="PANTHER" id="PTHR42684:SF17">
    <property type="entry name" value="ADENOSYLMETHIONINE-8-AMINO-7-OXONONANOATE AMINOTRANSFERASE"/>
    <property type="match status" value="1"/>
</dbReference>
<comment type="caution">
    <text evidence="10">The sequence shown here is derived from an EMBL/GenBank/DDBJ whole genome shotgun (WGS) entry which is preliminary data.</text>
</comment>
<comment type="catalytic activity">
    <reaction evidence="8 9">
        <text>(8S)-8-amino-7-oxononanoate + S-adenosyl-L-methionine = S-adenosyl-4-methylsulfanyl-2-oxobutanoate + (7R,8S)-7,8-diammoniononanoate</text>
        <dbReference type="Rhea" id="RHEA:16861"/>
        <dbReference type="ChEBI" id="CHEBI:16490"/>
        <dbReference type="ChEBI" id="CHEBI:59789"/>
        <dbReference type="ChEBI" id="CHEBI:149468"/>
        <dbReference type="ChEBI" id="CHEBI:149469"/>
        <dbReference type="EC" id="2.6.1.62"/>
    </reaction>
</comment>
<keyword evidence="3 9" id="KW-0032">Aminotransferase</keyword>
<keyword evidence="11" id="KW-1185">Reference proteome</keyword>
<evidence type="ECO:0000256" key="7">
    <source>
        <dbReference type="ARBA" id="ARBA00022898"/>
    </source>
</evidence>
<dbReference type="Gene3D" id="3.90.1150.10">
    <property type="entry name" value="Aspartate Aminotransferase, domain 1"/>
    <property type="match status" value="1"/>
</dbReference>
<keyword evidence="4 9" id="KW-0808">Transferase</keyword>
<feature type="binding site" evidence="9">
    <location>
        <position position="387"/>
    </location>
    <ligand>
        <name>substrate</name>
    </ligand>
</feature>
<comment type="pathway">
    <text evidence="2 9">Cofactor biosynthesis; biotin biosynthesis; 7,8-diaminononanoate from 8-amino-7-oxononanoate (SAM route): step 1/1.</text>
</comment>
<name>A0A437R208_9GAMM</name>
<evidence type="ECO:0000256" key="9">
    <source>
        <dbReference type="HAMAP-Rule" id="MF_00834"/>
    </source>
</evidence>
<accession>A0A437R208</accession>
<keyword evidence="6 9" id="KW-0093">Biotin biosynthesis</keyword>
<gene>
    <name evidence="9" type="primary">bioA</name>
    <name evidence="10" type="ORF">EOE67_04205</name>
</gene>
<feature type="binding site" evidence="9">
    <location>
        <position position="144"/>
    </location>
    <ligand>
        <name>substrate</name>
    </ligand>
</feature>
<feature type="binding site" evidence="9">
    <location>
        <begin position="304"/>
        <end position="305"/>
    </location>
    <ligand>
        <name>pyridoxal 5'-phosphate</name>
        <dbReference type="ChEBI" id="CHEBI:597326"/>
    </ligand>
</feature>
<dbReference type="RefSeq" id="WP_127697800.1">
    <property type="nucleotide sequence ID" value="NZ_SACS01000003.1"/>
</dbReference>
<dbReference type="FunFam" id="3.40.640.10:FF:000041">
    <property type="entry name" value="Adenosylmethionine-8-amino-7-oxononanoate aminotransferase"/>
    <property type="match status" value="1"/>
</dbReference>
<evidence type="ECO:0000256" key="6">
    <source>
        <dbReference type="ARBA" id="ARBA00022756"/>
    </source>
</evidence>
<feature type="binding site" evidence="9">
    <location>
        <begin position="111"/>
        <end position="112"/>
    </location>
    <ligand>
        <name>pyridoxal 5'-phosphate</name>
        <dbReference type="ChEBI" id="CHEBI:597326"/>
    </ligand>
</feature>
<dbReference type="SUPFAM" id="SSF53383">
    <property type="entry name" value="PLP-dependent transferases"/>
    <property type="match status" value="1"/>
</dbReference>
<dbReference type="Proteomes" id="UP000283077">
    <property type="component" value="Unassembled WGS sequence"/>
</dbReference>
<comment type="subunit">
    <text evidence="9">Homodimer.</text>
</comment>
<dbReference type="InterPro" id="IPR049704">
    <property type="entry name" value="Aminotrans_3_PPA_site"/>
</dbReference>
<evidence type="ECO:0000313" key="10">
    <source>
        <dbReference type="EMBL" id="RVU40788.1"/>
    </source>
</evidence>
<dbReference type="PANTHER" id="PTHR42684">
    <property type="entry name" value="ADENOSYLMETHIONINE-8-AMINO-7-OXONONANOATE AMINOTRANSFERASE"/>
    <property type="match status" value="1"/>
</dbReference>
<feature type="binding site" evidence="9">
    <location>
        <position position="245"/>
    </location>
    <ligand>
        <name>pyridoxal 5'-phosphate</name>
        <dbReference type="ChEBI" id="CHEBI:597326"/>
    </ligand>
</feature>
<evidence type="ECO:0000256" key="2">
    <source>
        <dbReference type="ARBA" id="ARBA00005063"/>
    </source>
</evidence>
<comment type="subcellular location">
    <subcellularLocation>
        <location evidence="9">Cytoplasm</location>
    </subcellularLocation>
</comment>
<dbReference type="InterPro" id="IPR015421">
    <property type="entry name" value="PyrdxlP-dep_Trfase_major"/>
</dbReference>
<dbReference type="OrthoDB" id="9770449at2"/>
<dbReference type="InterPro" id="IPR005815">
    <property type="entry name" value="BioA"/>
</dbReference>
<evidence type="ECO:0000256" key="1">
    <source>
        <dbReference type="ARBA" id="ARBA00001933"/>
    </source>
</evidence>
<dbReference type="AlphaFoldDB" id="A0A437R208"/>
<evidence type="ECO:0000256" key="3">
    <source>
        <dbReference type="ARBA" id="ARBA00022576"/>
    </source>
</evidence>
<dbReference type="HAMAP" id="MF_00834">
    <property type="entry name" value="BioA"/>
    <property type="match status" value="1"/>
</dbReference>
<protein>
    <recommendedName>
        <fullName evidence="9">Adenosylmethionine-8-amino-7-oxononanoate aminotransferase</fullName>
        <ecNumber evidence="9">2.6.1.62</ecNumber>
    </recommendedName>
    <alternativeName>
        <fullName evidence="9">7,8-diamino-pelargonic acid aminotransferase</fullName>
        <shortName evidence="9">DAPA AT</shortName>
        <shortName evidence="9">DAPA aminotransferase</shortName>
    </alternativeName>
    <alternativeName>
        <fullName evidence="9">7,8-diaminononanoate synthase</fullName>
        <shortName evidence="9">DANS</shortName>
    </alternativeName>
    <alternativeName>
        <fullName evidence="9">Diaminopelargonic acid synthase</fullName>
    </alternativeName>
</protein>
<feature type="binding site" evidence="9">
    <location>
        <position position="51"/>
    </location>
    <ligand>
        <name>substrate</name>
    </ligand>
</feature>
<comment type="cofactor">
    <cofactor evidence="1 9">
        <name>pyridoxal 5'-phosphate</name>
        <dbReference type="ChEBI" id="CHEBI:597326"/>
    </cofactor>
</comment>
<dbReference type="GO" id="GO:0009102">
    <property type="term" value="P:biotin biosynthetic process"/>
    <property type="evidence" value="ECO:0007669"/>
    <property type="project" value="UniProtKB-UniRule"/>
</dbReference>
<evidence type="ECO:0000256" key="5">
    <source>
        <dbReference type="ARBA" id="ARBA00022691"/>
    </source>
</evidence>
<dbReference type="Pfam" id="PF00202">
    <property type="entry name" value="Aminotran_3"/>
    <property type="match status" value="1"/>
</dbReference>
<dbReference type="NCBIfam" id="TIGR00508">
    <property type="entry name" value="bioA"/>
    <property type="match status" value="1"/>
</dbReference>
<dbReference type="EMBL" id="SACS01000003">
    <property type="protein sequence ID" value="RVU40788.1"/>
    <property type="molecule type" value="Genomic_DNA"/>
</dbReference>
<evidence type="ECO:0000313" key="11">
    <source>
        <dbReference type="Proteomes" id="UP000283077"/>
    </source>
</evidence>
<organism evidence="10 11">
    <name type="scientific">Rheinheimera riviphila</name>
    <dbReference type="NCBI Taxonomy" id="1834037"/>
    <lineage>
        <taxon>Bacteria</taxon>
        <taxon>Pseudomonadati</taxon>
        <taxon>Pseudomonadota</taxon>
        <taxon>Gammaproteobacteria</taxon>
        <taxon>Chromatiales</taxon>
        <taxon>Chromatiaceae</taxon>
        <taxon>Rheinheimera</taxon>
    </lineage>
</organism>
<dbReference type="NCBIfam" id="NF004624">
    <property type="entry name" value="PRK05964.1"/>
    <property type="match status" value="1"/>
</dbReference>
<dbReference type="NCBIfam" id="NF005940">
    <property type="entry name" value="PRK07986.1"/>
    <property type="match status" value="1"/>
</dbReference>
<comment type="function">
    <text evidence="9">Catalyzes the transfer of the alpha-amino group from S-adenosyl-L-methionine (SAM) to 7-keto-8-aminopelargonic acid (KAPA) to form 7,8-diaminopelargonic acid (DAPA). It is the only aminotransferase known to utilize SAM as an amino donor.</text>
</comment>